<gene>
    <name evidence="4" type="ORF">PMAA_064710</name>
</gene>
<dbReference type="HOGENOM" id="CLU_020336_53_0_1"/>
<keyword evidence="5" id="KW-1185">Reference proteome</keyword>
<reference evidence="5" key="1">
    <citation type="journal article" date="2015" name="Genome Announc.">
        <title>Genome sequence of the AIDS-associated pathogen Penicillium marneffei (ATCC18224) and its near taxonomic relative Talaromyces stipitatus (ATCC10500).</title>
        <authorList>
            <person name="Nierman W.C."/>
            <person name="Fedorova-Abrams N.D."/>
            <person name="Andrianopoulos A."/>
        </authorList>
    </citation>
    <scope>NUCLEOTIDE SEQUENCE [LARGE SCALE GENOMIC DNA]</scope>
    <source>
        <strain evidence="5">ATCC 18224 / CBS 334.59 / QM 7333</strain>
    </source>
</reference>
<sequence>MRLRQCIHHFRAIHTSTPLRRSSVVPLAHEIHHGVNSLNSPSRASHDNNPIIFLHGFLGSKRENKAVSRLLARDLSRQVFALDLRNHGDSAHHPVHNYMDMALDVEAFIKTHGFRSVSLIGHSMGAKTALALSLHAPDLISTVVAIDNCPITLPIPADFQKYIDALAEVNNVRIKTHSEGERILARYEESAAVRLWLLSNFIKDPRHAPYLKLRLPLDILGNALDALGDFPYRLTESKAVRFSKPTLFLRAHQSHYIPDDALPLTRSFFPNSRVVDMDCGHWIVQDRPEEFRLVVVDFLRGRGYR</sequence>
<keyword evidence="2 4" id="KW-0378">Hydrolase</keyword>
<organism evidence="4 5">
    <name type="scientific">Talaromyces marneffei (strain ATCC 18224 / CBS 334.59 / QM 7333)</name>
    <name type="common">Penicillium marneffei</name>
    <dbReference type="NCBI Taxonomy" id="441960"/>
    <lineage>
        <taxon>Eukaryota</taxon>
        <taxon>Fungi</taxon>
        <taxon>Dikarya</taxon>
        <taxon>Ascomycota</taxon>
        <taxon>Pezizomycotina</taxon>
        <taxon>Eurotiomycetes</taxon>
        <taxon>Eurotiomycetidae</taxon>
        <taxon>Eurotiales</taxon>
        <taxon>Trichocomaceae</taxon>
        <taxon>Talaromyces</taxon>
        <taxon>Talaromyces sect. Talaromyces</taxon>
    </lineage>
</organism>
<dbReference type="InterPro" id="IPR000073">
    <property type="entry name" value="AB_hydrolase_1"/>
</dbReference>
<dbReference type="SUPFAM" id="SSF53474">
    <property type="entry name" value="alpha/beta-Hydrolases"/>
    <property type="match status" value="1"/>
</dbReference>
<evidence type="ECO:0000259" key="3">
    <source>
        <dbReference type="Pfam" id="PF00561"/>
    </source>
</evidence>
<dbReference type="Gene3D" id="3.40.50.1820">
    <property type="entry name" value="alpha/beta hydrolase"/>
    <property type="match status" value="1"/>
</dbReference>
<evidence type="ECO:0000313" key="4">
    <source>
        <dbReference type="EMBL" id="EEA25360.1"/>
    </source>
</evidence>
<dbReference type="EMBL" id="DS995900">
    <property type="protein sequence ID" value="EEA25360.1"/>
    <property type="molecule type" value="Genomic_DNA"/>
</dbReference>
<dbReference type="PRINTS" id="PR00111">
    <property type="entry name" value="ABHYDROLASE"/>
</dbReference>
<comment type="similarity">
    <text evidence="1">Belongs to the AB hydrolase superfamily.</text>
</comment>
<dbReference type="OrthoDB" id="8119704at2759"/>
<dbReference type="VEuPathDB" id="FungiDB:PMAA_064710"/>
<dbReference type="PANTHER" id="PTHR46118:SF4">
    <property type="entry name" value="PROTEIN ABHD11"/>
    <property type="match status" value="1"/>
</dbReference>
<evidence type="ECO:0000256" key="2">
    <source>
        <dbReference type="ARBA" id="ARBA00022801"/>
    </source>
</evidence>
<dbReference type="AlphaFoldDB" id="B6QB19"/>
<feature type="domain" description="AB hydrolase-1" evidence="3">
    <location>
        <begin position="49"/>
        <end position="286"/>
    </location>
</feature>
<dbReference type="GO" id="GO:0005739">
    <property type="term" value="C:mitochondrion"/>
    <property type="evidence" value="ECO:0007669"/>
    <property type="project" value="TreeGrafter"/>
</dbReference>
<dbReference type="GO" id="GO:0052689">
    <property type="term" value="F:carboxylic ester hydrolase activity"/>
    <property type="evidence" value="ECO:0007669"/>
    <property type="project" value="TreeGrafter"/>
</dbReference>
<evidence type="ECO:0000256" key="1">
    <source>
        <dbReference type="ARBA" id="ARBA00008645"/>
    </source>
</evidence>
<accession>B6QB19</accession>
<dbReference type="Proteomes" id="UP000001294">
    <property type="component" value="Unassembled WGS sequence"/>
</dbReference>
<dbReference type="STRING" id="441960.B6QB19"/>
<protein>
    <submittedName>
        <fullName evidence="4">Alpha/beta hydrolase, putative</fullName>
    </submittedName>
</protein>
<dbReference type="InterPro" id="IPR029058">
    <property type="entry name" value="AB_hydrolase_fold"/>
</dbReference>
<dbReference type="PANTHER" id="PTHR46118">
    <property type="entry name" value="PROTEIN ABHD11"/>
    <property type="match status" value="1"/>
</dbReference>
<dbReference type="Pfam" id="PF00561">
    <property type="entry name" value="Abhydrolase_1"/>
    <property type="match status" value="1"/>
</dbReference>
<name>B6QB19_TALMQ</name>
<evidence type="ECO:0000313" key="5">
    <source>
        <dbReference type="Proteomes" id="UP000001294"/>
    </source>
</evidence>
<proteinExistence type="inferred from homology"/>
<dbReference type="PhylomeDB" id="B6QB19"/>